<feature type="transmembrane region" description="Helical" evidence="4">
    <location>
        <begin position="304"/>
        <end position="330"/>
    </location>
</feature>
<evidence type="ECO:0000256" key="4">
    <source>
        <dbReference type="SAM" id="Phobius"/>
    </source>
</evidence>
<dbReference type="AlphaFoldDB" id="A0A9P6H2D8"/>
<protein>
    <submittedName>
        <fullName evidence="6">Mechanosensitive ion channel protein 10</fullName>
    </submittedName>
</protein>
<feature type="transmembrane region" description="Helical" evidence="4">
    <location>
        <begin position="336"/>
        <end position="356"/>
    </location>
</feature>
<dbReference type="InterPro" id="IPR002048">
    <property type="entry name" value="EF_hand_dom"/>
</dbReference>
<dbReference type="GO" id="GO:0005886">
    <property type="term" value="C:plasma membrane"/>
    <property type="evidence" value="ECO:0007669"/>
    <property type="project" value="TreeGrafter"/>
</dbReference>
<evidence type="ECO:0000256" key="3">
    <source>
        <dbReference type="ARBA" id="ARBA00022837"/>
    </source>
</evidence>
<comment type="subcellular location">
    <subcellularLocation>
        <location evidence="1">Membrane</location>
        <topology evidence="1">Multi-pass membrane protein</topology>
    </subcellularLocation>
</comment>
<dbReference type="InterPro" id="IPR018247">
    <property type="entry name" value="EF_Hand_1_Ca_BS"/>
</dbReference>
<dbReference type="EMBL" id="SBJO01000007">
    <property type="protein sequence ID" value="KAF9764850.1"/>
    <property type="molecule type" value="Genomic_DNA"/>
</dbReference>
<reference evidence="6 7" key="1">
    <citation type="journal article" date="2020" name="Genome Biol. Evol.">
        <title>Comparative genomics of strictly vertically transmitted, feminizing microsporidia endosymbionts of amphipod crustaceans.</title>
        <authorList>
            <person name="Cormier A."/>
            <person name="Chebbi M.A."/>
            <person name="Giraud I."/>
            <person name="Wattier R."/>
            <person name="Teixeira M."/>
            <person name="Gilbert C."/>
            <person name="Rigaud T."/>
            <person name="Cordaux R."/>
        </authorList>
    </citation>
    <scope>NUCLEOTIDE SEQUENCE [LARGE SCALE GENOMIC DNA]</scope>
    <source>
        <strain evidence="6 7">Ou3-Ou53</strain>
    </source>
</reference>
<dbReference type="GO" id="GO:0008381">
    <property type="term" value="F:mechanosensitive monoatomic ion channel activity"/>
    <property type="evidence" value="ECO:0007669"/>
    <property type="project" value="TreeGrafter"/>
</dbReference>
<evidence type="ECO:0000256" key="1">
    <source>
        <dbReference type="ARBA" id="ARBA00004141"/>
    </source>
</evidence>
<dbReference type="PROSITE" id="PS50222">
    <property type="entry name" value="EF_HAND_2"/>
    <property type="match status" value="1"/>
</dbReference>
<comment type="caution">
    <text evidence="6">The sequence shown here is derived from an EMBL/GenBank/DDBJ whole genome shotgun (WGS) entry which is preliminary data.</text>
</comment>
<keyword evidence="4" id="KW-0812">Transmembrane</keyword>
<feature type="transmembrane region" description="Helical" evidence="4">
    <location>
        <begin position="162"/>
        <end position="186"/>
    </location>
</feature>
<dbReference type="InterPro" id="IPR011992">
    <property type="entry name" value="EF-hand-dom_pair"/>
</dbReference>
<dbReference type="OrthoDB" id="544685at2759"/>
<feature type="transmembrane region" description="Helical" evidence="4">
    <location>
        <begin position="117"/>
        <end position="136"/>
    </location>
</feature>
<dbReference type="SUPFAM" id="SSF47473">
    <property type="entry name" value="EF-hand"/>
    <property type="match status" value="1"/>
</dbReference>
<evidence type="ECO:0000313" key="7">
    <source>
        <dbReference type="Proteomes" id="UP000740883"/>
    </source>
</evidence>
<proteinExistence type="inferred from homology"/>
<dbReference type="SUPFAM" id="SSF50182">
    <property type="entry name" value="Sm-like ribonucleoproteins"/>
    <property type="match status" value="1"/>
</dbReference>
<dbReference type="InterPro" id="IPR010920">
    <property type="entry name" value="LSM_dom_sf"/>
</dbReference>
<organism evidence="6 7">
    <name type="scientific">Nosema granulosis</name>
    <dbReference type="NCBI Taxonomy" id="83296"/>
    <lineage>
        <taxon>Eukaryota</taxon>
        <taxon>Fungi</taxon>
        <taxon>Fungi incertae sedis</taxon>
        <taxon>Microsporidia</taxon>
        <taxon>Nosematidae</taxon>
        <taxon>Nosema</taxon>
    </lineage>
</organism>
<dbReference type="Gene3D" id="1.10.238.10">
    <property type="entry name" value="EF-hand"/>
    <property type="match status" value="1"/>
</dbReference>
<evidence type="ECO:0000256" key="2">
    <source>
        <dbReference type="ARBA" id="ARBA00008017"/>
    </source>
</evidence>
<dbReference type="InterPro" id="IPR016688">
    <property type="entry name" value="MscS-like_plants/fungi"/>
</dbReference>
<dbReference type="GO" id="GO:0005509">
    <property type="term" value="F:calcium ion binding"/>
    <property type="evidence" value="ECO:0007669"/>
    <property type="project" value="InterPro"/>
</dbReference>
<feature type="transmembrane region" description="Helical" evidence="4">
    <location>
        <begin position="70"/>
        <end position="96"/>
    </location>
</feature>
<dbReference type="PANTHER" id="PTHR31618:SF1">
    <property type="entry name" value="EF-HAND DOMAIN-CONTAINING PROTEIN"/>
    <property type="match status" value="1"/>
</dbReference>
<comment type="similarity">
    <text evidence="2">Belongs to the MscS (TC 1.A.23) family.</text>
</comment>
<keyword evidence="4" id="KW-1133">Transmembrane helix</keyword>
<keyword evidence="3" id="KW-0106">Calcium</keyword>
<dbReference type="GO" id="GO:0006820">
    <property type="term" value="P:monoatomic anion transport"/>
    <property type="evidence" value="ECO:0007669"/>
    <property type="project" value="TreeGrafter"/>
</dbReference>
<accession>A0A9P6H2D8</accession>
<dbReference type="PANTHER" id="PTHR31618">
    <property type="entry name" value="MECHANOSENSITIVE ION CHANNEL PROTEIN 5"/>
    <property type="match status" value="1"/>
</dbReference>
<evidence type="ECO:0000313" key="6">
    <source>
        <dbReference type="EMBL" id="KAF9764850.1"/>
    </source>
</evidence>
<keyword evidence="7" id="KW-1185">Reference proteome</keyword>
<name>A0A9P6H2D8_9MICR</name>
<gene>
    <name evidence="6" type="primary">MSL10_0</name>
    <name evidence="6" type="ORF">NGRA_0227</name>
</gene>
<feature type="transmembrane region" description="Helical" evidence="4">
    <location>
        <begin position="33"/>
        <end position="50"/>
    </location>
</feature>
<keyword evidence="4" id="KW-0472">Membrane</keyword>
<sequence>MPETLNSTGIEILKNDFEDVPDFSIYVPNRRRYLISFLLLFIDALALYYLHFYSLLPILSGTDGSTDNLIWYKLLFCFCLFGYILLFLDILLVAVMRRMASSRHRHCLIRLIITKNTLYIKIVLSLLLSALLLIFYEHFFEPVKEQIDDVVVSNSIFMVENLAYIVLSVAVFLLVLLFKTLVVMALKYKMHFSHYRERIEINNRHNDVLYMINRMTGREMYSDVKQWATWVFNLLSNNRSVLTRSCCRHFFNEEDTEKIFAMFDTNSDGSVALDEFISVFFGVIREKYFLNEALMQKSSLLSKLSFVLSCIFIPIGVFLSSAILGSTLYLKNYVSAISGAVLSLSFIFSSIAGEIFRSLIFIFCVRPFEAGDILKIDDKIMTVKELGLLYTSFSIDSLTNYIQNIKLMDKYIVNYRLSDVEEKVYRYTFDLFQFKSKLENLKKEITLKLAEDTKKYTGQFEISNFKNIDNNVVSVDIKIHFKINFQYIRGLIKNEDEFLFILENILKELALKNH</sequence>
<dbReference type="PROSITE" id="PS00018">
    <property type="entry name" value="EF_HAND_1"/>
    <property type="match status" value="1"/>
</dbReference>
<feature type="domain" description="EF-hand" evidence="5">
    <location>
        <begin position="251"/>
        <end position="286"/>
    </location>
</feature>
<evidence type="ECO:0000259" key="5">
    <source>
        <dbReference type="PROSITE" id="PS50222"/>
    </source>
</evidence>
<dbReference type="Proteomes" id="UP000740883">
    <property type="component" value="Unassembled WGS sequence"/>
</dbReference>